<organism evidence="5 6">
    <name type="scientific">Streptosporangium lutulentum</name>
    <dbReference type="NCBI Taxonomy" id="1461250"/>
    <lineage>
        <taxon>Bacteria</taxon>
        <taxon>Bacillati</taxon>
        <taxon>Actinomycetota</taxon>
        <taxon>Actinomycetes</taxon>
        <taxon>Streptosporangiales</taxon>
        <taxon>Streptosporangiaceae</taxon>
        <taxon>Streptosporangium</taxon>
    </lineage>
</organism>
<feature type="compositionally biased region" description="Basic and acidic residues" evidence="2">
    <location>
        <begin position="116"/>
        <end position="125"/>
    </location>
</feature>
<dbReference type="InterPro" id="IPR031325">
    <property type="entry name" value="RHS_repeat"/>
</dbReference>
<dbReference type="PANTHER" id="PTHR32305">
    <property type="match status" value="1"/>
</dbReference>
<dbReference type="InterPro" id="IPR056823">
    <property type="entry name" value="TEN-like_YD-shell"/>
</dbReference>
<feature type="region of interest" description="Disordered" evidence="2">
    <location>
        <begin position="46"/>
        <end position="174"/>
    </location>
</feature>
<comment type="caution">
    <text evidence="5">The sequence shown here is derived from an EMBL/GenBank/DDBJ whole genome shotgun (WGS) entry which is preliminary data.</text>
</comment>
<dbReference type="InterPro" id="IPR006530">
    <property type="entry name" value="YD"/>
</dbReference>
<dbReference type="SUPFAM" id="SSF53955">
    <property type="entry name" value="Lysozyme-like"/>
    <property type="match status" value="1"/>
</dbReference>
<dbReference type="Gene3D" id="2.180.10.10">
    <property type="entry name" value="RHS repeat-associated core"/>
    <property type="match status" value="5"/>
</dbReference>
<feature type="compositionally biased region" description="Polar residues" evidence="2">
    <location>
        <begin position="1472"/>
        <end position="1487"/>
    </location>
</feature>
<dbReference type="NCBIfam" id="TIGR01643">
    <property type="entry name" value="YD_repeat_2x"/>
    <property type="match status" value="11"/>
</dbReference>
<dbReference type="RefSeq" id="WP_307558003.1">
    <property type="nucleotide sequence ID" value="NZ_JAUSQU010000001.1"/>
</dbReference>
<dbReference type="Pfam" id="PF25023">
    <property type="entry name" value="TEN_YD-shell"/>
    <property type="match status" value="2"/>
</dbReference>
<dbReference type="InterPro" id="IPR045351">
    <property type="entry name" value="DUF6531"/>
</dbReference>
<sequence length="3102" mass="329493">MRRTLSWSRSAGRKAWVTGAVVTALLPGLLLFQAVPVTAAVQAVTSIQGSPDSPKQLTGSANGLPSMASTEATSADIKLAKRDPKPPKGALPPESRHKFTDEPATGGLKSPPPLPGKKDRDDKVAETTAFSDGEALWSTSESPAMEDAEVPSSAEQPSRVGAAESVPSVSNVRMNPGTLSSGVWVASTLTPYLEALPADPGGRDVRVSAEVEHDPAAPAGQGSGYIWSGTSTYFNPPGYPVSVQIPAGELTDGWLVRWRVRGVTDGSGVVGPWSAWQSMRVDVHKPSVSNLVMSPGTLSSGVWVASTLTPSFSAKVTDPAGRSVKVSAEVEHDPAAPAGQGSGYIWSGTSTYFNPSGNPVSVQIPAGRLTDGWLVRWRVRGAIDGSGVVGPWSAWQSMRVDVHKPSVSNVRMNPGTLSSGVWVASTLTPYLEALPADPGGRDVRVSAEVEHDPAAPAGQGSGYIWSGTSTYFNPPGYPVSVQIPAGELTDGWLVRWRVRGVTDGSGVVGPWSAWQSMRVDVHKPSVSNLVMSPGTLSSGVWVASTLTPSFSAKVTDPAGRSVKVSAEVEHDPAAPAGQGSGYIWSGTSTYFNPSGNPVSVQIPAGRLTDGWLVRWRVRGAIDGSGVVGPWSAWQSMRVDVHKPSVSNVRMNPGTLSSGVWVASTLTPYLEALPADPGGRDVRVSAEVEHDPAAPAGQGSGYIWSGTSTYYNPPGYPVSVQIPAGELTNGWLVRWRVRGVTDGSGVVGPWSAWQSMKIDVLPWQWASPEDNTQVGSLRPTLAAYAKPSASSMPVSYWFQLCKGTPQRWDWCESSPSWSNAWSWQVPAGKLKWGETYSWYVQASTSLATVTSPWRTFTTSPEQGTINSLLASGTNGRDFDHVSGNYTQSVTDATVAAAGLPLSVTRTYNSLDPRADGAFGAGWSTRWDMRVLPEPHTATLLLTYPDGRQLRFAAKGDGTYVPPPGTHATLAEVTGGGWRLMDTSSTSYWFDNAGRLTKVSDRRGRTQDLVYGTDGKLAKVTAPGGRSLTFTWTGNHVSTVSTDPLDGAALTWTYTYTGDALTKVCAPGAGTACTVYAYTSASRYRSVMTNAAPTGYWRLGEATTKLGDKIVSSADWNAGDADATLAGASYNVSPATPGALAGSGDGAMRFAGTATSTYVQLPSGAINGRGGLLAVEAWFKTTGSGTVIGYQNSLQSNFTPAVYVGTDGKLRGQFYTGKTEPITSAAAVNDGAWHHVVLSGAENTQTLFLDGQVVGTLSGEITHLDQGEARLGYGYASPSWPATVTTAGAFPFTGDLDEVAVYGKPLGLAEVRTHYAARLAQPQMTTATLPSGRVRASNTFAADGGRLLTHTDHNGGTWKLGALQYAKTGTENGVNASTVVTDPRNDTLSYVSDATRNHRMVSQTDQLEKVTSYAYDTAGNPAKITDRNGNVTELSHNERGNLISQRTCRTAGSCNTTYFTYHVNEDNPFDPRNDQLTVSRDARSSSATDNTYATKITYTEFGEPAKQTTPATADFPDGRSTSTTYTDGTEAAVGGGNTPAGLVKSEKNAKGEESTYRYTAAGDLAEQRTPSGLVITSVRDALGRVTSRTETSAAHPDGVTLTFTYDGLGRVLTQTGAGVKNEVTGVTHTAKTTSTYDADGNALTQSLTDLTGGDPARTTTSTYDAHGRLETVTDPEGGVVRSTWDVTGARTSTTDPLGTVLTFGYTERGEPASTTLKNWTGSPVSPQAPQDVVLESKSYDPAGRLASQVDAMGRKTSYTYFADNKLSQVMADDARLNGSTTTEDVVLEDNTYDAAGNLIKQVTGGMKATDNKAITENVYDAAGRLTSTTFDPAALKRKTAYTYDAAGNVTKKDLTGAGSTRVESTTYAYNPLGQVTRQTVENGADDLVSTSTYDERGLLITTTDPRGNATGATAADFTTTMRYDNAGRLIETTAPQVKVDKAGSTTESRPTVKQGYNTIGLVTQAVDAEGRTITSAFDKAGRLTSTTAPAYTPPGTTTLIPTTSYDYDAAGRQISVTDPRGYVTSTTYDALSRPVRETAPGPDGPGGQWVSTYDLLGEPLAVIDPTGARVEATYDDLGRTITTTQIERKPTTAALTTKLTYDSAGNLITSVAPGDKTTSYTVNAAGQVTAVTDPNLNKTSIGYDVLGRQTKVTNPLENVTEIEYDLAGRQIAAKDLTRTGAVVRTLGVGYDPAGNPTSTTSGEGHITRQQFDALGRMTALIEPVSTNKSITSTFGYDATGARTRTTDGRGNTTWTSYNTLGLVESVIEPATAAHPSAADRTWTTLYDAAGNATSSLQPGGVRIDRTFDPLGQVVKETGTGASVTTPERTVSYDQAGRVTAIGDYSLEYNDRGLLTKASKATNQIAAYTYDALGNPTQRIDATGMANYTWDAASRLKTAGDPVTGRTFTYDYDKADNLLSKTSANPVNAQAYTYDAANRLTSQTLKNSSGSELSKIAYGWDKDDNLTSKTTSGTAGAGTNSYGYDHAGRLTSWTAPGGASTAYGWDDAGNRTSAGSKTFTYDERNRLTSGAGVDYTYTPRGTTATETKAGVTKNLTFDAFDRMIIDGEASYGYDALGRVTSRTQGATQQRFVYSGLDNDIVTVTDAAGATQAKYGRDLSGGLLSLQEGTGPALGVMADLHGDVVATFSGTALVDSTAYDPFGEVTHRSGTQRTLGYQGEYTDPDTGKVNMNARWYQPGTGAFASRDTVTLDPNPSVQANRYTYANAAPLTGIDPTGHSWLATAPSISLSDPYAVNSGYICSSGMCFETDARARWWADYTTAPGYDYENRPHLSDDEIERLGFEYMPNGRPVPKRTDDQVIDFWYANEEAQNDYMSKYAPIHSDKTLSILWAVTAAYHNQYPVKDPGDCVEHGQGCAEGVYSKSVKDGRTAMHRAADEFARQWAKVKGPTWRDIDGLRYATLKKTISEEKAREQVMNFKERWVKGYKDVISAAAAYFGVPAWILAGIAFNEVGGDPPAIDDLALQARYMFQGKAEAMATSLGPVSMQIGLAAQILGYKYENVNTLDMQAIVRTLKNPASNLFIVASYISTLRSQMGGGYLGDGEATWIAAVYNGGREHWDSIKAQRYARDFMAAKPIVVGILGGTR</sequence>
<evidence type="ECO:0000256" key="2">
    <source>
        <dbReference type="SAM" id="MobiDB-lite"/>
    </source>
</evidence>
<dbReference type="Proteomes" id="UP001225356">
    <property type="component" value="Unassembled WGS sequence"/>
</dbReference>
<dbReference type="SUPFAM" id="SSF49899">
    <property type="entry name" value="Concanavalin A-like lectins/glucanases"/>
    <property type="match status" value="1"/>
</dbReference>
<keyword evidence="6" id="KW-1185">Reference proteome</keyword>
<evidence type="ECO:0000259" key="4">
    <source>
        <dbReference type="Pfam" id="PF25023"/>
    </source>
</evidence>
<gene>
    <name evidence="5" type="ORF">J2853_002907</name>
</gene>
<feature type="domain" description="Teneurin-like YD-shell" evidence="4">
    <location>
        <begin position="1810"/>
        <end position="1982"/>
    </location>
</feature>
<dbReference type="InterPro" id="IPR013320">
    <property type="entry name" value="ConA-like_dom_sf"/>
</dbReference>
<proteinExistence type="predicted"/>
<evidence type="ECO:0000256" key="1">
    <source>
        <dbReference type="ARBA" id="ARBA00022737"/>
    </source>
</evidence>
<keyword evidence="1" id="KW-0677">Repeat</keyword>
<dbReference type="EMBL" id="JAUSQU010000001">
    <property type="protein sequence ID" value="MDP9843696.1"/>
    <property type="molecule type" value="Genomic_DNA"/>
</dbReference>
<protein>
    <submittedName>
        <fullName evidence="5">RHS repeat-associated protein</fullName>
    </submittedName>
</protein>
<evidence type="ECO:0000313" key="6">
    <source>
        <dbReference type="Proteomes" id="UP001225356"/>
    </source>
</evidence>
<dbReference type="Pfam" id="PF20148">
    <property type="entry name" value="DUF6531"/>
    <property type="match status" value="1"/>
</dbReference>
<feature type="region of interest" description="Disordered" evidence="2">
    <location>
        <begin position="1466"/>
        <end position="1487"/>
    </location>
</feature>
<evidence type="ECO:0000313" key="5">
    <source>
        <dbReference type="EMBL" id="MDP9843696.1"/>
    </source>
</evidence>
<accession>A0ABT9QBG8</accession>
<feature type="domain" description="Teneurin-like YD-shell" evidence="4">
    <location>
        <begin position="2431"/>
        <end position="2723"/>
    </location>
</feature>
<dbReference type="NCBIfam" id="TIGR03696">
    <property type="entry name" value="Rhs_assc_core"/>
    <property type="match status" value="1"/>
</dbReference>
<dbReference type="Pfam" id="PF13385">
    <property type="entry name" value="Laminin_G_3"/>
    <property type="match status" value="1"/>
</dbReference>
<dbReference type="Pfam" id="PF05593">
    <property type="entry name" value="RHS_repeat"/>
    <property type="match status" value="5"/>
</dbReference>
<dbReference type="Gene3D" id="1.10.530.10">
    <property type="match status" value="1"/>
</dbReference>
<feature type="domain" description="DUF6531" evidence="3">
    <location>
        <begin position="879"/>
        <end position="950"/>
    </location>
</feature>
<feature type="compositionally biased region" description="Polar residues" evidence="2">
    <location>
        <begin position="46"/>
        <end position="73"/>
    </location>
</feature>
<dbReference type="Gene3D" id="2.60.120.200">
    <property type="match status" value="1"/>
</dbReference>
<reference evidence="5 6" key="1">
    <citation type="submission" date="2023-07" db="EMBL/GenBank/DDBJ databases">
        <title>Sequencing the genomes of 1000 actinobacteria strains.</title>
        <authorList>
            <person name="Klenk H.-P."/>
        </authorList>
    </citation>
    <scope>NUCLEOTIDE SEQUENCE [LARGE SCALE GENOMIC DNA]</scope>
    <source>
        <strain evidence="5 6">DSM 46740</strain>
    </source>
</reference>
<dbReference type="InterPro" id="IPR050708">
    <property type="entry name" value="T6SS_VgrG/RHS"/>
</dbReference>
<dbReference type="PANTHER" id="PTHR32305:SF15">
    <property type="entry name" value="PROTEIN RHSA-RELATED"/>
    <property type="match status" value="1"/>
</dbReference>
<evidence type="ECO:0000259" key="3">
    <source>
        <dbReference type="Pfam" id="PF20148"/>
    </source>
</evidence>
<dbReference type="InterPro" id="IPR023346">
    <property type="entry name" value="Lysozyme-like_dom_sf"/>
</dbReference>
<dbReference type="InterPro" id="IPR022385">
    <property type="entry name" value="Rhs_assc_core"/>
</dbReference>
<name>A0ABT9QBG8_9ACTN</name>
<feature type="region of interest" description="Disordered" evidence="2">
    <location>
        <begin position="1503"/>
        <end position="1539"/>
    </location>
</feature>